<dbReference type="PANTHER" id="PTHR10088:SF4">
    <property type="entry name" value="GLUCOKINASE REGULATORY PROTEIN"/>
    <property type="match status" value="1"/>
</dbReference>
<dbReference type="GO" id="GO:0009254">
    <property type="term" value="P:peptidoglycan turnover"/>
    <property type="evidence" value="ECO:0007669"/>
    <property type="project" value="TreeGrafter"/>
</dbReference>
<accession>A0A269XG94</accession>
<dbReference type="InterPro" id="IPR040190">
    <property type="entry name" value="MURQ/GCKR"/>
</dbReference>
<dbReference type="GO" id="GO:0016803">
    <property type="term" value="F:ether hydrolase activity"/>
    <property type="evidence" value="ECO:0007669"/>
    <property type="project" value="TreeGrafter"/>
</dbReference>
<dbReference type="AlphaFoldDB" id="A0A269XG94"/>
<dbReference type="InterPro" id="IPR001347">
    <property type="entry name" value="SIS_dom"/>
</dbReference>
<gene>
    <name evidence="3" type="primary">murQ</name>
    <name evidence="3" type="ORF">B8W98_13420</name>
</gene>
<dbReference type="Pfam" id="PF22645">
    <property type="entry name" value="GKRP_SIS_N"/>
    <property type="match status" value="1"/>
</dbReference>
<evidence type="ECO:0000256" key="1">
    <source>
        <dbReference type="ARBA" id="ARBA00023277"/>
    </source>
</evidence>
<dbReference type="PROSITE" id="PS51464">
    <property type="entry name" value="SIS"/>
    <property type="match status" value="1"/>
</dbReference>
<keyword evidence="1" id="KW-0119">Carbohydrate metabolism</keyword>
<dbReference type="SUPFAM" id="SSF53697">
    <property type="entry name" value="SIS domain"/>
    <property type="match status" value="1"/>
</dbReference>
<evidence type="ECO:0000313" key="4">
    <source>
        <dbReference type="Proteomes" id="UP000216802"/>
    </source>
</evidence>
<dbReference type="GO" id="GO:0046348">
    <property type="term" value="P:amino sugar catabolic process"/>
    <property type="evidence" value="ECO:0007669"/>
    <property type="project" value="TreeGrafter"/>
</dbReference>
<evidence type="ECO:0000259" key="2">
    <source>
        <dbReference type="PROSITE" id="PS51464"/>
    </source>
</evidence>
<feature type="domain" description="SIS" evidence="2">
    <location>
        <begin position="10"/>
        <end position="78"/>
    </location>
</feature>
<dbReference type="Gene3D" id="3.40.50.10490">
    <property type="entry name" value="Glucose-6-phosphate isomerase like protein, domain 1"/>
    <property type="match status" value="1"/>
</dbReference>
<name>A0A269XG94_9LACO</name>
<comment type="caution">
    <text evidence="3">The sequence shown here is derived from an EMBL/GenBank/DDBJ whole genome shotgun (WGS) entry which is preliminary data.</text>
</comment>
<dbReference type="InterPro" id="IPR046348">
    <property type="entry name" value="SIS_dom_sf"/>
</dbReference>
<sequence length="78" mass="8168">PQLTQVIESAIQRFNHGGRIIYIGAGTSGRLGVLDAAECVPTFNTRPEEVVGIIAGGQEAMMVAVEGAEDNIEQGAQD</sequence>
<dbReference type="Proteomes" id="UP000216802">
    <property type="component" value="Unassembled WGS sequence"/>
</dbReference>
<protein>
    <submittedName>
        <fullName evidence="3">N-acetylmuramic acid 6-phosphate etherase</fullName>
    </submittedName>
</protein>
<evidence type="ECO:0000313" key="3">
    <source>
        <dbReference type="EMBL" id="PAK71486.1"/>
    </source>
</evidence>
<reference evidence="3 4" key="1">
    <citation type="submission" date="2017-04" db="EMBL/GenBank/DDBJ databases">
        <title>Kefir bacterial isolates.</title>
        <authorList>
            <person name="Kim Y."/>
            <person name="Blasche S."/>
            <person name="Patil K.R."/>
        </authorList>
    </citation>
    <scope>NUCLEOTIDE SEQUENCE [LARGE SCALE GENOMIC DNA]</scope>
    <source>
        <strain evidence="3 4">OG2</strain>
    </source>
</reference>
<dbReference type="GO" id="GO:0097367">
    <property type="term" value="F:carbohydrate derivative binding"/>
    <property type="evidence" value="ECO:0007669"/>
    <property type="project" value="InterPro"/>
</dbReference>
<dbReference type="EMBL" id="NCXI01000513">
    <property type="protein sequence ID" value="PAK71486.1"/>
    <property type="molecule type" value="Genomic_DNA"/>
</dbReference>
<proteinExistence type="predicted"/>
<dbReference type="GO" id="GO:0016835">
    <property type="term" value="F:carbon-oxygen lyase activity"/>
    <property type="evidence" value="ECO:0007669"/>
    <property type="project" value="TreeGrafter"/>
</dbReference>
<organism evidence="3 4">
    <name type="scientific">Lentilactobacillus parakefiri</name>
    <dbReference type="NCBI Taxonomy" id="152332"/>
    <lineage>
        <taxon>Bacteria</taxon>
        <taxon>Bacillati</taxon>
        <taxon>Bacillota</taxon>
        <taxon>Bacilli</taxon>
        <taxon>Lactobacillales</taxon>
        <taxon>Lactobacillaceae</taxon>
        <taxon>Lentilactobacillus</taxon>
    </lineage>
</organism>
<feature type="non-terminal residue" evidence="3">
    <location>
        <position position="1"/>
    </location>
</feature>
<dbReference type="PANTHER" id="PTHR10088">
    <property type="entry name" value="GLUCOKINASE REGULATORY PROTEIN"/>
    <property type="match status" value="1"/>
</dbReference>
<feature type="non-terminal residue" evidence="3">
    <location>
        <position position="78"/>
    </location>
</feature>